<evidence type="ECO:0000313" key="2">
    <source>
        <dbReference type="Proteomes" id="UP000188637"/>
    </source>
</evidence>
<reference evidence="1" key="1">
    <citation type="submission" date="2016-08" db="EMBL/GenBank/DDBJ databases">
        <authorList>
            <person name="Ngugi D.K."/>
            <person name="Miyake S."/>
            <person name="Stingl U."/>
        </authorList>
    </citation>
    <scope>NUCLEOTIDE SEQUENCE</scope>
    <source>
        <strain evidence="1">SCG-D08WGA-EpuloA1</strain>
    </source>
</reference>
<keyword evidence="2" id="KW-1185">Reference proteome</keyword>
<evidence type="ECO:0000313" key="1">
    <source>
        <dbReference type="EMBL" id="ONI40068.1"/>
    </source>
</evidence>
<dbReference type="Proteomes" id="UP000188637">
    <property type="component" value="Unassembled WGS sequence"/>
</dbReference>
<proteinExistence type="predicted"/>
<sequence>MSKNKVDVIIGDQVYTIQGDEPSEHIERVASIVNNQIKEIEQSEKGKYIDSSQSAILVAINIANDYLKVKMELEKYNEENKALLKQIEEL</sequence>
<organism evidence="1 2">
    <name type="scientific">Candidatus Epulonipiscium fishelsonii</name>
    <dbReference type="NCBI Taxonomy" id="77094"/>
    <lineage>
        <taxon>Bacteria</taxon>
        <taxon>Bacillati</taxon>
        <taxon>Bacillota</taxon>
        <taxon>Clostridia</taxon>
        <taxon>Lachnospirales</taxon>
        <taxon>Lachnospiraceae</taxon>
        <taxon>Candidatus Epulonipiscium</taxon>
    </lineage>
</organism>
<dbReference type="EMBL" id="LJHD01000246">
    <property type="protein sequence ID" value="ONI40068.1"/>
    <property type="molecule type" value="Genomic_DNA"/>
</dbReference>
<gene>
    <name evidence="1" type="ORF">AN640_01525</name>
</gene>
<name>A0ACC8XBI5_9FIRM</name>
<accession>A0ACC8XBI5</accession>
<protein>
    <submittedName>
        <fullName evidence="1">Uncharacterized protein</fullName>
    </submittedName>
</protein>
<comment type="caution">
    <text evidence="1">The sequence shown here is derived from an EMBL/GenBank/DDBJ whole genome shotgun (WGS) entry which is preliminary data.</text>
</comment>